<reference evidence="1 2" key="1">
    <citation type="submission" date="2019-04" db="EMBL/GenBank/DDBJ databases">
        <title>Rhizobium terrae sp. nov., isolated from a paddy soil.</title>
        <authorList>
            <person name="Lin S.-Y."/>
            <person name="Hameed A."/>
            <person name="Huang H.-I."/>
            <person name="Young C.-C."/>
        </authorList>
    </citation>
    <scope>NUCLEOTIDE SEQUENCE [LARGE SCALE GENOMIC DNA]</scope>
    <source>
        <strain evidence="1 2">CC-HIH110</strain>
    </source>
</reference>
<name>A0A4S3ZXF3_9HYPH</name>
<organism evidence="1 2">
    <name type="scientific">Allorhizobium terrae</name>
    <dbReference type="NCBI Taxonomy" id="1848972"/>
    <lineage>
        <taxon>Bacteria</taxon>
        <taxon>Pseudomonadati</taxon>
        <taxon>Pseudomonadota</taxon>
        <taxon>Alphaproteobacteria</taxon>
        <taxon>Hyphomicrobiales</taxon>
        <taxon>Rhizobiaceae</taxon>
        <taxon>Rhizobium/Agrobacterium group</taxon>
        <taxon>Allorhizobium</taxon>
    </lineage>
</organism>
<dbReference type="AlphaFoldDB" id="A0A4S3ZXF3"/>
<evidence type="ECO:0008006" key="3">
    <source>
        <dbReference type="Google" id="ProtNLM"/>
    </source>
</evidence>
<dbReference type="PROSITE" id="PS51257">
    <property type="entry name" value="PROKAR_LIPOPROTEIN"/>
    <property type="match status" value="1"/>
</dbReference>
<sequence length="173" mass="18506">MSSDSRNTITRRAMLIGTAGLLGGLASCQVRPLYSEAKGTRRLMASIAFSDATDRVGQVVRNRLIFLAAGGQGEPAHPEYLVNLSVSSSVSEVLPDQSTNTLSAGRVVVRGDYVLKKAKEGTVLRIAHRQSVALLDFPGQEYAKLRAIRDGENRAANELAELIAADLAAVLTR</sequence>
<evidence type="ECO:0000313" key="1">
    <source>
        <dbReference type="EMBL" id="THF50301.1"/>
    </source>
</evidence>
<evidence type="ECO:0000313" key="2">
    <source>
        <dbReference type="Proteomes" id="UP000310754"/>
    </source>
</evidence>
<dbReference type="RefSeq" id="WP_146934008.1">
    <property type="nucleotide sequence ID" value="NZ_SSOA01000004.1"/>
</dbReference>
<dbReference type="InterPro" id="IPR006311">
    <property type="entry name" value="TAT_signal"/>
</dbReference>
<keyword evidence="2" id="KW-1185">Reference proteome</keyword>
<dbReference type="Proteomes" id="UP000310754">
    <property type="component" value="Unassembled WGS sequence"/>
</dbReference>
<accession>A0A4S3ZXF3</accession>
<dbReference type="EMBL" id="SSOA01000004">
    <property type="protein sequence ID" value="THF50301.1"/>
    <property type="molecule type" value="Genomic_DNA"/>
</dbReference>
<proteinExistence type="predicted"/>
<protein>
    <recommendedName>
        <fullName evidence="3">LPS-assembly lipoprotein</fullName>
    </recommendedName>
</protein>
<gene>
    <name evidence="1" type="ORF">E6C51_11240</name>
</gene>
<dbReference type="Gene3D" id="3.30.160.150">
    <property type="entry name" value="Lipoprotein like domain"/>
    <property type="match status" value="1"/>
</dbReference>
<dbReference type="PROSITE" id="PS51318">
    <property type="entry name" value="TAT"/>
    <property type="match status" value="1"/>
</dbReference>
<comment type="caution">
    <text evidence="1">The sequence shown here is derived from an EMBL/GenBank/DDBJ whole genome shotgun (WGS) entry which is preliminary data.</text>
</comment>